<evidence type="ECO:0000256" key="1">
    <source>
        <dbReference type="ARBA" id="ARBA00004701"/>
    </source>
</evidence>
<evidence type="ECO:0000256" key="3">
    <source>
        <dbReference type="ARBA" id="ARBA00012954"/>
    </source>
</evidence>
<sequence>MTLGLNLKIDISEEFAQIADLEAKLSARNSRLREPVRVILTSSETMDYMIEDGGIHCKGEATDVNGDLDKVSHICCFGASDAGVLSMAVMAQHHPETMFKIVDMDRDLIKRWEGGEILSYEPEFEELVGTVRGRNLFFCEEMDAVINEAAIVFVAVDVPISAEGRLDLSYWDDGIQKIIEASTTRKIIVEKSMPFNLHNWTEDIILHQNPRGLRFSVFSNPDFISQETAVQDLRDPKRVVIARNHGHGEDLLRLHQLYSRYVPVERILVVDDHKSGELGKIWISGYLAFIHTFRNVIPSICDALGADSNEVQRIVGCPDSANYMDASIGFGGPVIQDISYLKFVLHRSGFKLEAELINQIIKLNEEKKEKFVMLMLKKMISLTGKTIAVFGFSYKKDTDDIRNSPAIYICKALLKEGSKVRIFDPRVNENKIRNCFPKSSRSKLCVCTAKPEAWSKADAVVFLVNWDEFQQIDFEAMYRQMKGWPPFMFVGCESGLDCNRIKALGFELYVAGRRFE</sequence>
<accession>A0AAW1VNT7</accession>
<gene>
    <name evidence="11" type="ORF">M0R45_002548</name>
</gene>
<dbReference type="InterPro" id="IPR014026">
    <property type="entry name" value="UDP-Glc/GDP-Man_DH_dimer"/>
</dbReference>
<dbReference type="GO" id="GO:0051287">
    <property type="term" value="F:NAD binding"/>
    <property type="evidence" value="ECO:0007669"/>
    <property type="project" value="InterPro"/>
</dbReference>
<dbReference type="InterPro" id="IPR001732">
    <property type="entry name" value="UDP-Glc/GDP-Man_DH_N"/>
</dbReference>
<dbReference type="Gene3D" id="3.40.50.720">
    <property type="entry name" value="NAD(P)-binding Rossmann-like Domain"/>
    <property type="match status" value="2"/>
</dbReference>
<dbReference type="InterPro" id="IPR036220">
    <property type="entry name" value="UDP-Glc/GDP-Man_DH_C_sf"/>
</dbReference>
<dbReference type="EC" id="1.1.1.22" evidence="3 7"/>
<evidence type="ECO:0000256" key="9">
    <source>
        <dbReference type="PIRSR" id="PIRSR500134-3"/>
    </source>
</evidence>
<dbReference type="InterPro" id="IPR017476">
    <property type="entry name" value="UDP-Glc/GDP-Man"/>
</dbReference>
<dbReference type="Proteomes" id="UP001457282">
    <property type="component" value="Unassembled WGS sequence"/>
</dbReference>
<comment type="catalytic activity">
    <reaction evidence="6 7">
        <text>UDP-alpha-D-glucose + 2 NAD(+) + H2O = UDP-alpha-D-glucuronate + 2 NADH + 3 H(+)</text>
        <dbReference type="Rhea" id="RHEA:23596"/>
        <dbReference type="ChEBI" id="CHEBI:15377"/>
        <dbReference type="ChEBI" id="CHEBI:15378"/>
        <dbReference type="ChEBI" id="CHEBI:57540"/>
        <dbReference type="ChEBI" id="CHEBI:57945"/>
        <dbReference type="ChEBI" id="CHEBI:58052"/>
        <dbReference type="ChEBI" id="CHEBI:58885"/>
        <dbReference type="EC" id="1.1.1.22"/>
    </reaction>
</comment>
<evidence type="ECO:0000256" key="5">
    <source>
        <dbReference type="ARBA" id="ARBA00023027"/>
    </source>
</evidence>
<dbReference type="PIRSF" id="PIRSF000124">
    <property type="entry name" value="UDPglc_GDPman_dh"/>
    <property type="match status" value="1"/>
</dbReference>
<dbReference type="Pfam" id="PF03721">
    <property type="entry name" value="UDPG_MGDP_dh_N"/>
    <property type="match status" value="1"/>
</dbReference>
<dbReference type="InterPro" id="IPR028356">
    <property type="entry name" value="UDPglc_DH_euk"/>
</dbReference>
<proteinExistence type="inferred from homology"/>
<comment type="pathway">
    <text evidence="1">Nucleotide-sugar biosynthesis; UDP-alpha-D-glucuronate biosynthesis; UDP-alpha-D-glucuronate from UDP-alpha-D-glucose: step 1/1.</text>
</comment>
<dbReference type="Pfam" id="PF03720">
    <property type="entry name" value="UDPG_MGDP_dh_C"/>
    <property type="match status" value="1"/>
</dbReference>
<evidence type="ECO:0000313" key="12">
    <source>
        <dbReference type="Proteomes" id="UP001457282"/>
    </source>
</evidence>
<reference evidence="11 12" key="1">
    <citation type="journal article" date="2023" name="G3 (Bethesda)">
        <title>A chromosome-length genome assembly and annotation of blackberry (Rubus argutus, cv. 'Hillquist').</title>
        <authorList>
            <person name="Bruna T."/>
            <person name="Aryal R."/>
            <person name="Dudchenko O."/>
            <person name="Sargent D.J."/>
            <person name="Mead D."/>
            <person name="Buti M."/>
            <person name="Cavallini A."/>
            <person name="Hytonen T."/>
            <person name="Andres J."/>
            <person name="Pham M."/>
            <person name="Weisz D."/>
            <person name="Mascagni F."/>
            <person name="Usai G."/>
            <person name="Natali L."/>
            <person name="Bassil N."/>
            <person name="Fernandez G.E."/>
            <person name="Lomsadze A."/>
            <person name="Armour M."/>
            <person name="Olukolu B."/>
            <person name="Poorten T."/>
            <person name="Britton C."/>
            <person name="Davik J."/>
            <person name="Ashrafi H."/>
            <person name="Aiden E.L."/>
            <person name="Borodovsky M."/>
            <person name="Worthington M."/>
        </authorList>
    </citation>
    <scope>NUCLEOTIDE SEQUENCE [LARGE SCALE GENOMIC DNA]</scope>
    <source>
        <strain evidence="11">PI 553951</strain>
    </source>
</reference>
<feature type="binding site" evidence="9">
    <location>
        <position position="402"/>
    </location>
    <ligand>
        <name>NAD(+)</name>
        <dbReference type="ChEBI" id="CHEBI:57540"/>
    </ligand>
</feature>
<dbReference type="PANTHER" id="PTHR11374:SF3">
    <property type="entry name" value="UDP-GLUCOSE 6-DEHYDROGENASE"/>
    <property type="match status" value="1"/>
</dbReference>
<feature type="domain" description="UDP-glucose/GDP-mannose dehydrogenase C-terminal" evidence="10">
    <location>
        <begin position="388"/>
        <end position="486"/>
    </location>
</feature>
<keyword evidence="5 7" id="KW-0520">NAD</keyword>
<dbReference type="AlphaFoldDB" id="A0AAW1VNT7"/>
<dbReference type="InterPro" id="IPR014027">
    <property type="entry name" value="UDP-Glc/GDP-Man_DH_C"/>
</dbReference>
<feature type="binding site" evidence="8">
    <location>
        <begin position="323"/>
        <end position="327"/>
    </location>
    <ligand>
        <name>substrate</name>
    </ligand>
</feature>
<evidence type="ECO:0000256" key="2">
    <source>
        <dbReference type="ARBA" id="ARBA00006601"/>
    </source>
</evidence>
<organism evidence="11 12">
    <name type="scientific">Rubus argutus</name>
    <name type="common">Southern blackberry</name>
    <dbReference type="NCBI Taxonomy" id="59490"/>
    <lineage>
        <taxon>Eukaryota</taxon>
        <taxon>Viridiplantae</taxon>
        <taxon>Streptophyta</taxon>
        <taxon>Embryophyta</taxon>
        <taxon>Tracheophyta</taxon>
        <taxon>Spermatophyta</taxon>
        <taxon>Magnoliopsida</taxon>
        <taxon>eudicotyledons</taxon>
        <taxon>Gunneridae</taxon>
        <taxon>Pentapetalae</taxon>
        <taxon>rosids</taxon>
        <taxon>fabids</taxon>
        <taxon>Rosales</taxon>
        <taxon>Rosaceae</taxon>
        <taxon>Rosoideae</taxon>
        <taxon>Rosoideae incertae sedis</taxon>
        <taxon>Rubus</taxon>
    </lineage>
</organism>
<keyword evidence="4 7" id="KW-0560">Oxidoreductase</keyword>
<dbReference type="GO" id="GO:0003979">
    <property type="term" value="F:UDP-glucose 6-dehydrogenase activity"/>
    <property type="evidence" value="ECO:0007669"/>
    <property type="project" value="UniProtKB-EC"/>
</dbReference>
<dbReference type="NCBIfam" id="TIGR03026">
    <property type="entry name" value="NDP-sugDHase"/>
    <property type="match status" value="1"/>
</dbReference>
<dbReference type="SUPFAM" id="SSF52413">
    <property type="entry name" value="UDP-glucose/GDP-mannose dehydrogenase C-terminal domain"/>
    <property type="match status" value="1"/>
</dbReference>
<dbReference type="Pfam" id="PF00984">
    <property type="entry name" value="UDPG_MGDP_dh"/>
    <property type="match status" value="1"/>
</dbReference>
<dbReference type="InterPro" id="IPR036291">
    <property type="entry name" value="NAD(P)-bd_dom_sf"/>
</dbReference>
<dbReference type="SUPFAM" id="SSF51735">
    <property type="entry name" value="NAD(P)-binding Rossmann-fold domains"/>
    <property type="match status" value="1"/>
</dbReference>
<protein>
    <recommendedName>
        <fullName evidence="3 7">UDP-glucose 6-dehydrogenase</fullName>
        <ecNumber evidence="3 7">1.1.1.22</ecNumber>
    </recommendedName>
</protein>
<dbReference type="InterPro" id="IPR008927">
    <property type="entry name" value="6-PGluconate_DH-like_C_sf"/>
</dbReference>
<feature type="binding site" evidence="8">
    <location>
        <position position="395"/>
    </location>
    <ligand>
        <name>substrate</name>
    </ligand>
</feature>
<dbReference type="SUPFAM" id="SSF48179">
    <property type="entry name" value="6-phosphogluconate dehydrogenase C-terminal domain-like"/>
    <property type="match status" value="1"/>
</dbReference>
<feature type="binding site" evidence="8">
    <location>
        <position position="280"/>
    </location>
    <ligand>
        <name>substrate</name>
    </ligand>
</feature>
<evidence type="ECO:0000256" key="7">
    <source>
        <dbReference type="PIRNR" id="PIRNR000124"/>
    </source>
</evidence>
<dbReference type="PANTHER" id="PTHR11374">
    <property type="entry name" value="UDP-GLUCOSE DEHYDROGENASE/UDP-MANNAC DEHYDROGENASE"/>
    <property type="match status" value="1"/>
</dbReference>
<feature type="binding site" evidence="9">
    <location>
        <position position="103"/>
    </location>
    <ligand>
        <name>NAD(+)</name>
        <dbReference type="ChEBI" id="CHEBI:57540"/>
    </ligand>
</feature>
<evidence type="ECO:0000256" key="6">
    <source>
        <dbReference type="ARBA" id="ARBA00047473"/>
    </source>
</evidence>
<dbReference type="InterPro" id="IPR028357">
    <property type="entry name" value="UDPglc_DH_bac"/>
</dbReference>
<dbReference type="PIRSF" id="PIRSF500134">
    <property type="entry name" value="UDPglc_DH_bac"/>
    <property type="match status" value="1"/>
</dbReference>
<dbReference type="GO" id="GO:0000271">
    <property type="term" value="P:polysaccharide biosynthetic process"/>
    <property type="evidence" value="ECO:0007669"/>
    <property type="project" value="InterPro"/>
</dbReference>
<dbReference type="GO" id="GO:0006024">
    <property type="term" value="P:glycosaminoglycan biosynthetic process"/>
    <property type="evidence" value="ECO:0007669"/>
    <property type="project" value="TreeGrafter"/>
</dbReference>
<dbReference type="GO" id="GO:0005634">
    <property type="term" value="C:nucleus"/>
    <property type="evidence" value="ECO:0007669"/>
    <property type="project" value="TreeGrafter"/>
</dbReference>
<dbReference type="EMBL" id="JBEDUW010000050">
    <property type="protein sequence ID" value="KAK9906994.1"/>
    <property type="molecule type" value="Genomic_DNA"/>
</dbReference>
<feature type="binding site" evidence="8">
    <location>
        <position position="331"/>
    </location>
    <ligand>
        <name>substrate</name>
    </ligand>
</feature>
<dbReference type="SMART" id="SM00984">
    <property type="entry name" value="UDPG_MGDP_dh_C"/>
    <property type="match status" value="1"/>
</dbReference>
<name>A0AAW1VNT7_RUBAR</name>
<evidence type="ECO:0000313" key="11">
    <source>
        <dbReference type="EMBL" id="KAK9906994.1"/>
    </source>
</evidence>
<comment type="caution">
    <text evidence="11">The sequence shown here is derived from an EMBL/GenBank/DDBJ whole genome shotgun (WGS) entry which is preliminary data.</text>
</comment>
<evidence type="ECO:0000256" key="8">
    <source>
        <dbReference type="PIRSR" id="PIRSR500134-2"/>
    </source>
</evidence>
<comment type="similarity">
    <text evidence="2 7">Belongs to the UDP-glucose/GDP-mannose dehydrogenase family.</text>
</comment>
<evidence type="ECO:0000259" key="10">
    <source>
        <dbReference type="SMART" id="SM00984"/>
    </source>
</evidence>
<keyword evidence="12" id="KW-1185">Reference proteome</keyword>
<evidence type="ECO:0000256" key="4">
    <source>
        <dbReference type="ARBA" id="ARBA00023002"/>
    </source>
</evidence>